<evidence type="ECO:0000256" key="1">
    <source>
        <dbReference type="ARBA" id="ARBA00001966"/>
    </source>
</evidence>
<evidence type="ECO:0000256" key="3">
    <source>
        <dbReference type="ARBA" id="ARBA00013529"/>
    </source>
</evidence>
<evidence type="ECO:0000256" key="6">
    <source>
        <dbReference type="ARBA" id="ARBA00023004"/>
    </source>
</evidence>
<accession>B6G1K9</accession>
<dbReference type="InterPro" id="IPR017900">
    <property type="entry name" value="4Fe4S_Fe_S_CS"/>
</dbReference>
<gene>
    <name evidence="10" type="ORF">CLOHIR_02016</name>
</gene>
<dbReference type="SUPFAM" id="SSF52218">
    <property type="entry name" value="Flavoproteins"/>
    <property type="match status" value="1"/>
</dbReference>
<evidence type="ECO:0000256" key="2">
    <source>
        <dbReference type="ARBA" id="ARBA00003532"/>
    </source>
</evidence>
<comment type="function">
    <text evidence="2">Ferredoxins are iron-sulfur proteins that transfer electrons in a wide variety of metabolic reactions.</text>
</comment>
<feature type="domain" description="4Fe-4S ferredoxin-type" evidence="9">
    <location>
        <begin position="185"/>
        <end position="213"/>
    </location>
</feature>
<dbReference type="Proteomes" id="UP000003178">
    <property type="component" value="Unassembled WGS sequence"/>
</dbReference>
<dbReference type="InterPro" id="IPR047964">
    <property type="entry name" value="EFR1-like"/>
</dbReference>
<dbReference type="Pfam" id="PF12838">
    <property type="entry name" value="Fer4_7"/>
    <property type="match status" value="1"/>
</dbReference>
<dbReference type="GO" id="GO:0046872">
    <property type="term" value="F:metal ion binding"/>
    <property type="evidence" value="ECO:0007669"/>
    <property type="project" value="UniProtKB-KW"/>
</dbReference>
<evidence type="ECO:0000259" key="8">
    <source>
        <dbReference type="PROSITE" id="PS50902"/>
    </source>
</evidence>
<protein>
    <recommendedName>
        <fullName evidence="3">Ferredoxin</fullName>
    </recommendedName>
</protein>
<sequence>MKYSLVTKIKIEVIILVYSIYFSPTGGTEKVVETLASVWESHEKIDLTPLKAKSNKEFKEEDVCLIAVPSYGGRVPAVAVERISKLKGNNAKAVAVVVYGNRDYEDTMLELQEVLENCGFRVGAMVTAIAEHSVERTVAANRPDSKDIDELTKFAKEIKEKFNSGDINTELKPKGNKPYREYNGIPLKPKGSSACNGCGVCATVCPVGAISKENPKKVDKSKCISCMRCIKACPSNARKVNPVMKAVAGKKLKKSCFDRKENTLLI</sequence>
<dbReference type="PANTHER" id="PTHR24960">
    <property type="entry name" value="PHOTOSYSTEM I IRON-SULFUR CENTER-RELATED"/>
    <property type="match status" value="1"/>
</dbReference>
<reference evidence="10 11" key="1">
    <citation type="submission" date="2008-09" db="EMBL/GenBank/DDBJ databases">
        <authorList>
            <person name="Fulton L."/>
            <person name="Clifton S."/>
            <person name="Fulton B."/>
            <person name="Xu J."/>
            <person name="Minx P."/>
            <person name="Pepin K.H."/>
            <person name="Johnson M."/>
            <person name="Thiruvilangam P."/>
            <person name="Bhonagiri V."/>
            <person name="Nash W.E."/>
            <person name="Mardis E.R."/>
            <person name="Wilson R.K."/>
        </authorList>
    </citation>
    <scope>NUCLEOTIDE SEQUENCE [LARGE SCALE GENOMIC DNA]</scope>
    <source>
        <strain evidence="10 11">DSM 13275</strain>
    </source>
</reference>
<dbReference type="PROSITE" id="PS00198">
    <property type="entry name" value="4FE4S_FER_1"/>
    <property type="match status" value="1"/>
</dbReference>
<dbReference type="GO" id="GO:0051539">
    <property type="term" value="F:4 iron, 4 sulfur cluster binding"/>
    <property type="evidence" value="ECO:0007669"/>
    <property type="project" value="UniProtKB-KW"/>
</dbReference>
<dbReference type="Gene3D" id="3.30.70.20">
    <property type="match status" value="1"/>
</dbReference>
<name>B6G1K9_PEPHT</name>
<dbReference type="eggNOG" id="COG2221">
    <property type="taxonomic scope" value="Bacteria"/>
</dbReference>
<dbReference type="STRING" id="500633.CLOHIR_02016"/>
<keyword evidence="6" id="KW-0408">Iron</keyword>
<dbReference type="AlphaFoldDB" id="B6G1K9"/>
<dbReference type="SUPFAM" id="SSF54862">
    <property type="entry name" value="4Fe-4S ferredoxins"/>
    <property type="match status" value="1"/>
</dbReference>
<dbReference type="EMBL" id="ABWP01000075">
    <property type="protein sequence ID" value="EEA84317.1"/>
    <property type="molecule type" value="Genomic_DNA"/>
</dbReference>
<dbReference type="InterPro" id="IPR017896">
    <property type="entry name" value="4Fe4S_Fe-S-bd"/>
</dbReference>
<evidence type="ECO:0000313" key="11">
    <source>
        <dbReference type="Proteomes" id="UP000003178"/>
    </source>
</evidence>
<dbReference type="GO" id="GO:0016651">
    <property type="term" value="F:oxidoreductase activity, acting on NAD(P)H"/>
    <property type="evidence" value="ECO:0007669"/>
    <property type="project" value="UniProtKB-ARBA"/>
</dbReference>
<dbReference type="Pfam" id="PF00258">
    <property type="entry name" value="Flavodoxin_1"/>
    <property type="match status" value="1"/>
</dbReference>
<dbReference type="PANTHER" id="PTHR24960:SF79">
    <property type="entry name" value="PHOTOSYSTEM I IRON-SULFUR CENTER"/>
    <property type="match status" value="1"/>
</dbReference>
<comment type="caution">
    <text evidence="10">The sequence shown here is derived from an EMBL/GenBank/DDBJ whole genome shotgun (WGS) entry which is preliminary data.</text>
</comment>
<dbReference type="PROSITE" id="PS51379">
    <property type="entry name" value="4FE4S_FER_2"/>
    <property type="match status" value="2"/>
</dbReference>
<feature type="domain" description="4Fe-4S ferredoxin-type" evidence="9">
    <location>
        <begin position="214"/>
        <end position="243"/>
    </location>
</feature>
<dbReference type="HOGENOM" id="CLU_069541_0_0_9"/>
<dbReference type="NCBIfam" id="NF038196">
    <property type="entry name" value="ferrodoxin_EFR1"/>
    <property type="match status" value="1"/>
</dbReference>
<keyword evidence="5" id="KW-0479">Metal-binding</keyword>
<evidence type="ECO:0000259" key="9">
    <source>
        <dbReference type="PROSITE" id="PS51379"/>
    </source>
</evidence>
<evidence type="ECO:0000256" key="4">
    <source>
        <dbReference type="ARBA" id="ARBA00022485"/>
    </source>
</evidence>
<dbReference type="InterPro" id="IPR008254">
    <property type="entry name" value="Flavodoxin/NO_synth"/>
</dbReference>
<keyword evidence="11" id="KW-1185">Reference proteome</keyword>
<keyword evidence="7" id="KW-0411">Iron-sulfur</keyword>
<organism evidence="10 11">
    <name type="scientific">Peptacetobacter hiranonis (strain DSM 13275 / JCM 10541 / KCTC 15199 / TO-931)</name>
    <name type="common">Clostridium hiranonis</name>
    <dbReference type="NCBI Taxonomy" id="500633"/>
    <lineage>
        <taxon>Bacteria</taxon>
        <taxon>Bacillati</taxon>
        <taxon>Bacillota</taxon>
        <taxon>Clostridia</taxon>
        <taxon>Peptostreptococcales</taxon>
        <taxon>Peptostreptococcaceae</taxon>
        <taxon>Peptacetobacter</taxon>
    </lineage>
</organism>
<proteinExistence type="predicted"/>
<evidence type="ECO:0000313" key="10">
    <source>
        <dbReference type="EMBL" id="EEA84317.1"/>
    </source>
</evidence>
<evidence type="ECO:0000256" key="5">
    <source>
        <dbReference type="ARBA" id="ARBA00022723"/>
    </source>
</evidence>
<comment type="cofactor">
    <cofactor evidence="1">
        <name>[4Fe-4S] cluster</name>
        <dbReference type="ChEBI" id="CHEBI:49883"/>
    </cofactor>
</comment>
<dbReference type="InterPro" id="IPR029039">
    <property type="entry name" value="Flavoprotein-like_sf"/>
</dbReference>
<evidence type="ECO:0000256" key="7">
    <source>
        <dbReference type="ARBA" id="ARBA00023014"/>
    </source>
</evidence>
<keyword evidence="4" id="KW-0004">4Fe-4S</keyword>
<feature type="domain" description="Flavodoxin-like" evidence="8">
    <location>
        <begin position="17"/>
        <end position="159"/>
    </location>
</feature>
<reference evidence="10 11" key="2">
    <citation type="submission" date="2008-10" db="EMBL/GenBank/DDBJ databases">
        <title>Draft genome sequence of Clostridium hiranonis (DSM 13275).</title>
        <authorList>
            <person name="Sudarsanam P."/>
            <person name="Ley R."/>
            <person name="Guruge J."/>
            <person name="Turnbaugh P.J."/>
            <person name="Mahowald M."/>
            <person name="Liep D."/>
            <person name="Gordon J."/>
        </authorList>
    </citation>
    <scope>NUCLEOTIDE SEQUENCE [LARGE SCALE GENOMIC DNA]</scope>
    <source>
        <strain evidence="10 11">DSM 13275</strain>
    </source>
</reference>
<dbReference type="GO" id="GO:0010181">
    <property type="term" value="F:FMN binding"/>
    <property type="evidence" value="ECO:0007669"/>
    <property type="project" value="InterPro"/>
</dbReference>
<dbReference type="InterPro" id="IPR050157">
    <property type="entry name" value="PSI_iron-sulfur_center"/>
</dbReference>
<dbReference type="Gene3D" id="3.40.50.360">
    <property type="match status" value="1"/>
</dbReference>
<dbReference type="PROSITE" id="PS50902">
    <property type="entry name" value="FLAVODOXIN_LIKE"/>
    <property type="match status" value="1"/>
</dbReference>